<dbReference type="Pfam" id="PF02518">
    <property type="entry name" value="HATPase_c"/>
    <property type="match status" value="1"/>
</dbReference>
<keyword evidence="11" id="KW-0804">Transcription</keyword>
<dbReference type="FunFam" id="3.30.565.10:FF:000037">
    <property type="entry name" value="Hybrid sensor histidine kinase/response regulator"/>
    <property type="match status" value="1"/>
</dbReference>
<keyword evidence="8" id="KW-0902">Two-component regulatory system</keyword>
<keyword evidence="5" id="KW-0547">Nucleotide-binding</keyword>
<dbReference type="Proteomes" id="UP000184480">
    <property type="component" value="Unassembled WGS sequence"/>
</dbReference>
<dbReference type="InterPro" id="IPR036890">
    <property type="entry name" value="HATPase_C_sf"/>
</dbReference>
<evidence type="ECO:0000256" key="12">
    <source>
        <dbReference type="PROSITE-ProRule" id="PRU00169"/>
    </source>
</evidence>
<dbReference type="EC" id="2.7.13.3" evidence="2"/>
<dbReference type="CDD" id="cd00082">
    <property type="entry name" value="HisKA"/>
    <property type="match status" value="1"/>
</dbReference>
<feature type="chain" id="PRO_5009907930" description="histidine kinase" evidence="14">
    <location>
        <begin position="20"/>
        <end position="1326"/>
    </location>
</feature>
<dbReference type="SMART" id="SM00388">
    <property type="entry name" value="HisKA"/>
    <property type="match status" value="1"/>
</dbReference>
<dbReference type="PANTHER" id="PTHR43547:SF2">
    <property type="entry name" value="HYBRID SIGNAL TRANSDUCTION HISTIDINE KINASE C"/>
    <property type="match status" value="1"/>
</dbReference>
<dbReference type="Pfam" id="PF12833">
    <property type="entry name" value="HTH_18"/>
    <property type="match status" value="1"/>
</dbReference>
<dbReference type="GO" id="GO:0005524">
    <property type="term" value="F:ATP binding"/>
    <property type="evidence" value="ECO:0007669"/>
    <property type="project" value="UniProtKB-KW"/>
</dbReference>
<gene>
    <name evidence="18" type="ORF">SAMN05444362_1024</name>
</gene>
<evidence type="ECO:0000313" key="19">
    <source>
        <dbReference type="Proteomes" id="UP000184480"/>
    </source>
</evidence>
<dbReference type="PROSITE" id="PS50109">
    <property type="entry name" value="HIS_KIN"/>
    <property type="match status" value="1"/>
</dbReference>
<evidence type="ECO:0000256" key="13">
    <source>
        <dbReference type="SAM" id="Phobius"/>
    </source>
</evidence>
<evidence type="ECO:0000259" key="15">
    <source>
        <dbReference type="PROSITE" id="PS01124"/>
    </source>
</evidence>
<keyword evidence="13" id="KW-0472">Membrane</keyword>
<keyword evidence="19" id="KW-1185">Reference proteome</keyword>
<dbReference type="PROSITE" id="PS00041">
    <property type="entry name" value="HTH_ARAC_FAMILY_1"/>
    <property type="match status" value="1"/>
</dbReference>
<keyword evidence="10" id="KW-0238">DNA-binding</keyword>
<dbReference type="OrthoDB" id="9797097at2"/>
<dbReference type="InterPro" id="IPR013783">
    <property type="entry name" value="Ig-like_fold"/>
</dbReference>
<dbReference type="Pfam" id="PF07495">
    <property type="entry name" value="Y_Y_Y"/>
    <property type="match status" value="1"/>
</dbReference>
<dbReference type="SMART" id="SM00342">
    <property type="entry name" value="HTH_ARAC"/>
    <property type="match status" value="1"/>
</dbReference>
<dbReference type="STRING" id="1346286.SAMN05444362_1024"/>
<reference evidence="19" key="1">
    <citation type="submission" date="2016-11" db="EMBL/GenBank/DDBJ databases">
        <authorList>
            <person name="Varghese N."/>
            <person name="Submissions S."/>
        </authorList>
    </citation>
    <scope>NUCLEOTIDE SEQUENCE [LARGE SCALE GENOMIC DNA]</scope>
    <source>
        <strain evidence="19">DSM 27370</strain>
    </source>
</reference>
<dbReference type="Pfam" id="PF00512">
    <property type="entry name" value="HisKA"/>
    <property type="match status" value="1"/>
</dbReference>
<dbReference type="Gene3D" id="1.10.10.60">
    <property type="entry name" value="Homeodomain-like"/>
    <property type="match status" value="1"/>
</dbReference>
<dbReference type="GO" id="GO:0003700">
    <property type="term" value="F:DNA-binding transcription factor activity"/>
    <property type="evidence" value="ECO:0007669"/>
    <property type="project" value="InterPro"/>
</dbReference>
<dbReference type="Gene3D" id="2.60.40.10">
    <property type="entry name" value="Immunoglobulins"/>
    <property type="match status" value="1"/>
</dbReference>
<dbReference type="SUPFAM" id="SSF46689">
    <property type="entry name" value="Homeodomain-like"/>
    <property type="match status" value="1"/>
</dbReference>
<dbReference type="InterPro" id="IPR004358">
    <property type="entry name" value="Sig_transdc_His_kin-like_C"/>
</dbReference>
<evidence type="ECO:0000256" key="14">
    <source>
        <dbReference type="SAM" id="SignalP"/>
    </source>
</evidence>
<dbReference type="InterPro" id="IPR011123">
    <property type="entry name" value="Y_Y_Y"/>
</dbReference>
<evidence type="ECO:0000256" key="4">
    <source>
        <dbReference type="ARBA" id="ARBA00022679"/>
    </source>
</evidence>
<dbReference type="SUPFAM" id="SSF63829">
    <property type="entry name" value="Calcium-dependent phosphotriesterase"/>
    <property type="match status" value="3"/>
</dbReference>
<dbReference type="PANTHER" id="PTHR43547">
    <property type="entry name" value="TWO-COMPONENT HISTIDINE KINASE"/>
    <property type="match status" value="1"/>
</dbReference>
<dbReference type="Pfam" id="PF07494">
    <property type="entry name" value="Reg_prop"/>
    <property type="match status" value="5"/>
</dbReference>
<feature type="domain" description="HTH araC/xylS-type" evidence="15">
    <location>
        <begin position="1225"/>
        <end position="1324"/>
    </location>
</feature>
<dbReference type="Gene3D" id="1.10.287.130">
    <property type="match status" value="1"/>
</dbReference>
<proteinExistence type="predicted"/>
<evidence type="ECO:0000256" key="7">
    <source>
        <dbReference type="ARBA" id="ARBA00022840"/>
    </source>
</evidence>
<evidence type="ECO:0000313" key="18">
    <source>
        <dbReference type="EMBL" id="SHE70715.1"/>
    </source>
</evidence>
<accession>A0A1M4VPA9</accession>
<dbReference type="InterPro" id="IPR018062">
    <property type="entry name" value="HTH_AraC-typ_CS"/>
</dbReference>
<feature type="domain" description="Response regulatory" evidence="17">
    <location>
        <begin position="1078"/>
        <end position="1193"/>
    </location>
</feature>
<keyword evidence="9" id="KW-0805">Transcription regulation</keyword>
<evidence type="ECO:0000256" key="8">
    <source>
        <dbReference type="ARBA" id="ARBA00023012"/>
    </source>
</evidence>
<dbReference type="Gene3D" id="3.40.50.2300">
    <property type="match status" value="1"/>
</dbReference>
<dbReference type="GO" id="GO:0043565">
    <property type="term" value="F:sequence-specific DNA binding"/>
    <property type="evidence" value="ECO:0007669"/>
    <property type="project" value="InterPro"/>
</dbReference>
<dbReference type="SMART" id="SM00387">
    <property type="entry name" value="HATPase_c"/>
    <property type="match status" value="1"/>
</dbReference>
<dbReference type="InterPro" id="IPR001789">
    <property type="entry name" value="Sig_transdc_resp-reg_receiver"/>
</dbReference>
<dbReference type="GO" id="GO:0000155">
    <property type="term" value="F:phosphorelay sensor kinase activity"/>
    <property type="evidence" value="ECO:0007669"/>
    <property type="project" value="InterPro"/>
</dbReference>
<dbReference type="InterPro" id="IPR036097">
    <property type="entry name" value="HisK_dim/P_sf"/>
</dbReference>
<dbReference type="SUPFAM" id="SSF47384">
    <property type="entry name" value="Homodimeric domain of signal transducing histidine kinase"/>
    <property type="match status" value="1"/>
</dbReference>
<feature type="signal peptide" evidence="14">
    <location>
        <begin position="1"/>
        <end position="19"/>
    </location>
</feature>
<dbReference type="InterPro" id="IPR018060">
    <property type="entry name" value="HTH_AraC"/>
</dbReference>
<keyword evidence="7" id="KW-0067">ATP-binding</keyword>
<evidence type="ECO:0000256" key="11">
    <source>
        <dbReference type="ARBA" id="ARBA00023163"/>
    </source>
</evidence>
<name>A0A1M4VPA9_9BACT</name>
<dbReference type="InterPro" id="IPR005467">
    <property type="entry name" value="His_kinase_dom"/>
</dbReference>
<dbReference type="Gene3D" id="3.30.565.10">
    <property type="entry name" value="Histidine kinase-like ATPase, C-terminal domain"/>
    <property type="match status" value="1"/>
</dbReference>
<keyword evidence="4" id="KW-0808">Transferase</keyword>
<dbReference type="Gene3D" id="2.130.10.10">
    <property type="entry name" value="YVTN repeat-like/Quinoprotein amine dehydrogenase"/>
    <property type="match status" value="3"/>
</dbReference>
<keyword evidence="13" id="KW-0812">Transmembrane</keyword>
<dbReference type="InterPro" id="IPR003661">
    <property type="entry name" value="HisK_dim/P_dom"/>
</dbReference>
<keyword evidence="14" id="KW-0732">Signal</keyword>
<evidence type="ECO:0000259" key="16">
    <source>
        <dbReference type="PROSITE" id="PS50109"/>
    </source>
</evidence>
<dbReference type="SUPFAM" id="SSF52172">
    <property type="entry name" value="CheY-like"/>
    <property type="match status" value="1"/>
</dbReference>
<feature type="domain" description="Histidine kinase" evidence="16">
    <location>
        <begin position="832"/>
        <end position="1046"/>
    </location>
</feature>
<comment type="catalytic activity">
    <reaction evidence="1">
        <text>ATP + protein L-histidine = ADP + protein N-phospho-L-histidine.</text>
        <dbReference type="EC" id="2.7.13.3"/>
    </reaction>
</comment>
<evidence type="ECO:0000256" key="1">
    <source>
        <dbReference type="ARBA" id="ARBA00000085"/>
    </source>
</evidence>
<dbReference type="SMART" id="SM00448">
    <property type="entry name" value="REC"/>
    <property type="match status" value="1"/>
</dbReference>
<sequence>MKCFSYFLLYFFSLFPVLALGQSSYAFHHLSTNDGLSNNHVKSILKDSYGFLWVGTQSGLNRYDGYRFKYYMSSQDTTNSLIGDDIKDLQEDKKGNIWIGSENKYVMYDRTKDHFVTNIHELYETKGIKAGSVNKVYIDKSKNLWVKHQDTIDYYQFDKNQLRSFICPIKDEVNINDDGISLYMVSGAGILYNLDIQKGTWNEEILPHNISQQIKDSDNKLYIDEENGLWLSSGLYLFHKDSKQKLWKEIILQSGTTRSQQLISSILDAGNGKIWITTDHKELIIYDKQNNKQTLLVNDPWIRSSILPGSIEALYKDSLGTIWMGSNKGLSFYHESLQNFFNFRNEEFRDISSILEDRQGNIWLGTDGYGLIRKKDYQSNLYEKINLPASSIVTLFEDSKGRVWMGSYQKGLFCYENGKIKQFTKENSNLSDNSVWSITEDRYGYIWIGTLWGTLQRLDTNTYEFENHFAEYGDNLAVMDMYYDGGDKLYAGTVYGICLIDILSGKKTIFHGNAKGTQKYRQMFIQSLYKDKRDILWIGHNQGLTAWDIKADTLYYFDKSNGLCDNVIRGISEDALDHIWITTSNGCSVLTITKDEDGILKCGISNFSTKDGLMSNDFNRHSIFRLKNGDMLLGEAEGYSLVNPNKMSEKRQPLAKVIFTGLKIGNEEIKTDLPYDGRVILNGPIEQISGIKLKYSDILITLEYTTMDLLTANKVRYAYQLENFNQQWIYTSDNKITFTSLSPGRYKLLIKACNSDGIWSDEITTLDIEVKPPFWMSWYAYIFYFILVVGVIGLILKSYHKKQKNKLEQQRLHLEHNQMIRINEMKLKFFTNVSHDFRTPLTLIITPLQVMIEEYKDQEIVKKLRAVYRSAEQMLNLVNELLDFRKLDVGAEKLRPTQSDFVSLVKETALTFKMYASERQMHFNIIDEAGHIYMSFDVDKVRKIISNLLSNAFKYTQDRGSIIVRIYKQDAYINVSVSDTGNGVSDEDKKFIFERFYQAGQNIENTGSGIGLHIVNEYVRLHNGSLNVGDNSPHGSIFTISIPIVDQEIKDSNLPEEMLSDDENTSENEMAIKNDRPVLLLVEDNKDFQEFMSESLSDEFDVLVAGNGQEALECLTQNDINFVISDVMMPVMDGIELCKKIKTNIEWSHIPVILLTARTAEEYKIQGLEYGADDYITKPFNYNLLRLRIRKFMEWTEKSHQAFNQKIDISPSEITITSLDEQLISKAIKVVENHMDDPELSVEVLSSAVGLTRGHLYKKLTHITGKGPSEFIRTIRLKRAKQLLDESQMQISEIAYAVGFNSPKIFTRYFKTEFGISPSEYIRRQK</sequence>
<dbReference type="RefSeq" id="WP_062176972.1">
    <property type="nucleotide sequence ID" value="NZ_BBXL01000002.1"/>
</dbReference>
<feature type="modified residue" description="4-aspartylphosphate" evidence="12">
    <location>
        <position position="1126"/>
    </location>
</feature>
<keyword evidence="13" id="KW-1133">Transmembrane helix</keyword>
<dbReference type="CDD" id="cd17574">
    <property type="entry name" value="REC_OmpR"/>
    <property type="match status" value="1"/>
</dbReference>
<evidence type="ECO:0000256" key="10">
    <source>
        <dbReference type="ARBA" id="ARBA00023125"/>
    </source>
</evidence>
<organism evidence="18 19">
    <name type="scientific">Dysgonomonas macrotermitis</name>
    <dbReference type="NCBI Taxonomy" id="1346286"/>
    <lineage>
        <taxon>Bacteria</taxon>
        <taxon>Pseudomonadati</taxon>
        <taxon>Bacteroidota</taxon>
        <taxon>Bacteroidia</taxon>
        <taxon>Bacteroidales</taxon>
        <taxon>Dysgonomonadaceae</taxon>
        <taxon>Dysgonomonas</taxon>
    </lineage>
</organism>
<keyword evidence="6 18" id="KW-0418">Kinase</keyword>
<dbReference type="EMBL" id="FQUC01000002">
    <property type="protein sequence ID" value="SHE70715.1"/>
    <property type="molecule type" value="Genomic_DNA"/>
</dbReference>
<dbReference type="Pfam" id="PF00072">
    <property type="entry name" value="Response_reg"/>
    <property type="match status" value="1"/>
</dbReference>
<dbReference type="PROSITE" id="PS01124">
    <property type="entry name" value="HTH_ARAC_FAMILY_2"/>
    <property type="match status" value="1"/>
</dbReference>
<evidence type="ECO:0000259" key="17">
    <source>
        <dbReference type="PROSITE" id="PS50110"/>
    </source>
</evidence>
<dbReference type="SUPFAM" id="SSF55874">
    <property type="entry name" value="ATPase domain of HSP90 chaperone/DNA topoisomerase II/histidine kinase"/>
    <property type="match status" value="1"/>
</dbReference>
<feature type="transmembrane region" description="Helical" evidence="13">
    <location>
        <begin position="778"/>
        <end position="796"/>
    </location>
</feature>
<evidence type="ECO:0000256" key="9">
    <source>
        <dbReference type="ARBA" id="ARBA00023015"/>
    </source>
</evidence>
<dbReference type="InterPro" id="IPR015943">
    <property type="entry name" value="WD40/YVTN_repeat-like_dom_sf"/>
</dbReference>
<dbReference type="InterPro" id="IPR011110">
    <property type="entry name" value="Reg_prop"/>
</dbReference>
<dbReference type="InterPro" id="IPR009057">
    <property type="entry name" value="Homeodomain-like_sf"/>
</dbReference>
<dbReference type="InterPro" id="IPR011006">
    <property type="entry name" value="CheY-like_superfamily"/>
</dbReference>
<protein>
    <recommendedName>
        <fullName evidence="2">histidine kinase</fullName>
        <ecNumber evidence="2">2.7.13.3</ecNumber>
    </recommendedName>
</protein>
<dbReference type="PROSITE" id="PS50110">
    <property type="entry name" value="RESPONSE_REGULATORY"/>
    <property type="match status" value="1"/>
</dbReference>
<dbReference type="PRINTS" id="PR00344">
    <property type="entry name" value="BCTRLSENSOR"/>
</dbReference>
<evidence type="ECO:0000256" key="2">
    <source>
        <dbReference type="ARBA" id="ARBA00012438"/>
    </source>
</evidence>
<dbReference type="CDD" id="cd00075">
    <property type="entry name" value="HATPase"/>
    <property type="match status" value="1"/>
</dbReference>
<dbReference type="InterPro" id="IPR003594">
    <property type="entry name" value="HATPase_dom"/>
</dbReference>
<evidence type="ECO:0000256" key="3">
    <source>
        <dbReference type="ARBA" id="ARBA00022553"/>
    </source>
</evidence>
<evidence type="ECO:0000256" key="6">
    <source>
        <dbReference type="ARBA" id="ARBA00022777"/>
    </source>
</evidence>
<evidence type="ECO:0000256" key="5">
    <source>
        <dbReference type="ARBA" id="ARBA00022741"/>
    </source>
</evidence>
<keyword evidence="3 12" id="KW-0597">Phosphoprotein</keyword>